<keyword evidence="2" id="KW-1185">Reference proteome</keyword>
<dbReference type="AlphaFoldDB" id="A0A328BP33"/>
<sequence>MFVLCCLLPLSGQAAQFLTGELTYETLFGTTPNQYRVRLRLQRDCAGAAFNPTETLSCRVGPPQTACASTDTRNFTATLTRTATTTIGHPYCTINPVPNVNQCDPNAPFNYEETYYEAVVTLPPAAEWTLSWEACCRPALANVQNAAAQPLYLEATLRNQLVVNGATRTVVNTSTQYLNQDAPTFVVCRNQRSTLSFSSFEPDGDSLAYDLVAPLTACNTPVVYQSFAPGGLLPLPNDPAGQPCQAQLPAGATSYSAAFPLPSYVLTGSCPTRTGLPSWQFYSHTSAFTFHSSVYYPEATVADRARNRYVVAGKVTEYRRLNGAYYEVGSMTRNMLVVIIDCEQYQFANHAPQINPAMRVDNGVQTVALTDTVRVAPGQTVSVLLTGTDPDGAHQLSFSTPLLQGPVPVPAGAFQANTATLNQLGLTFSPPATQLPGTYLAAVRAEDNNCPVGGIHRAVIRFKVGQRVLGTARAAAPSLTTASPNPFAEAVTFRVAGATGPTRLVVSNVLGQVVAELLLRPTADGSATTTWRPAEPLPAGVYLARVAGSGQTLRLLRR</sequence>
<dbReference type="Proteomes" id="UP000248553">
    <property type="component" value="Unassembled WGS sequence"/>
</dbReference>
<evidence type="ECO:0008006" key="3">
    <source>
        <dbReference type="Google" id="ProtNLM"/>
    </source>
</evidence>
<reference evidence="2" key="1">
    <citation type="submission" date="2018-05" db="EMBL/GenBank/DDBJ databases">
        <authorList>
            <person name="Nie L."/>
        </authorList>
    </citation>
    <scope>NUCLEOTIDE SEQUENCE [LARGE SCALE GENOMIC DNA]</scope>
    <source>
        <strain evidence="2">NL</strain>
    </source>
</reference>
<comment type="caution">
    <text evidence="1">The sequence shown here is derived from an EMBL/GenBank/DDBJ whole genome shotgun (WGS) entry which is preliminary data.</text>
</comment>
<name>A0A328BP33_9BACT</name>
<protein>
    <recommendedName>
        <fullName evidence="3">Secretion system C-terminal sorting domain-containing protein</fullName>
    </recommendedName>
</protein>
<proteinExistence type="predicted"/>
<organism evidence="1 2">
    <name type="scientific">Hymenobacter edaphi</name>
    <dbReference type="NCBI Taxonomy" id="2211146"/>
    <lineage>
        <taxon>Bacteria</taxon>
        <taxon>Pseudomonadati</taxon>
        <taxon>Bacteroidota</taxon>
        <taxon>Cytophagia</taxon>
        <taxon>Cytophagales</taxon>
        <taxon>Hymenobacteraceae</taxon>
        <taxon>Hymenobacter</taxon>
    </lineage>
</organism>
<evidence type="ECO:0000313" key="1">
    <source>
        <dbReference type="EMBL" id="RAK68221.1"/>
    </source>
</evidence>
<accession>A0A328BP33</accession>
<gene>
    <name evidence="1" type="ORF">DLM85_09320</name>
</gene>
<dbReference type="EMBL" id="QHKM01000002">
    <property type="protein sequence ID" value="RAK68221.1"/>
    <property type="molecule type" value="Genomic_DNA"/>
</dbReference>
<evidence type="ECO:0000313" key="2">
    <source>
        <dbReference type="Proteomes" id="UP000248553"/>
    </source>
</evidence>